<dbReference type="Pfam" id="PF00753">
    <property type="entry name" value="Lactamase_B"/>
    <property type="match status" value="1"/>
</dbReference>
<evidence type="ECO:0000313" key="10">
    <source>
        <dbReference type="EMBL" id="TDX98131.1"/>
    </source>
</evidence>
<reference evidence="10 11" key="1">
    <citation type="submission" date="2019-03" db="EMBL/GenBank/DDBJ databases">
        <title>Genomic Encyclopedia of Type Strains, Phase IV (KMG-IV): sequencing the most valuable type-strain genomes for metagenomic binning, comparative biology and taxonomic classification.</title>
        <authorList>
            <person name="Goeker M."/>
        </authorList>
    </citation>
    <scope>NUCLEOTIDE SEQUENCE [LARGE SCALE GENOMIC DNA]</scope>
    <source>
        <strain evidence="10 11">DSM 16326</strain>
    </source>
</reference>
<dbReference type="InterPro" id="IPR044528">
    <property type="entry name" value="POD-like_MBL-fold"/>
</dbReference>
<feature type="domain" description="Metallo-beta-lactamase" evidence="9">
    <location>
        <begin position="12"/>
        <end position="175"/>
    </location>
</feature>
<organism evidence="10 11">
    <name type="scientific">Thiohalophilus thiocyanatoxydans</name>
    <dbReference type="NCBI Taxonomy" id="381308"/>
    <lineage>
        <taxon>Bacteria</taxon>
        <taxon>Pseudomonadati</taxon>
        <taxon>Pseudomonadota</taxon>
        <taxon>Gammaproteobacteria</taxon>
        <taxon>Thiohalomonadales</taxon>
        <taxon>Thiohalophilaceae</taxon>
        <taxon>Thiohalophilus</taxon>
    </lineage>
</organism>
<keyword evidence="7" id="KW-0560">Oxidoreductase</keyword>
<dbReference type="GO" id="GO:0070813">
    <property type="term" value="P:hydrogen sulfide metabolic process"/>
    <property type="evidence" value="ECO:0007669"/>
    <property type="project" value="TreeGrafter"/>
</dbReference>
<dbReference type="FunFam" id="3.60.15.10:FF:000013">
    <property type="entry name" value="Persulfide dioxygenase ETHE1, mitochondrial"/>
    <property type="match status" value="1"/>
</dbReference>
<evidence type="ECO:0000313" key="11">
    <source>
        <dbReference type="Proteomes" id="UP000294914"/>
    </source>
</evidence>
<dbReference type="EMBL" id="SOQX01000009">
    <property type="protein sequence ID" value="TDX98131.1"/>
    <property type="molecule type" value="Genomic_DNA"/>
</dbReference>
<evidence type="ECO:0000256" key="8">
    <source>
        <dbReference type="ARBA" id="ARBA00023004"/>
    </source>
</evidence>
<name>A0A4R8IPL1_9GAMM</name>
<dbReference type="RefSeq" id="WP_134085152.1">
    <property type="nucleotide sequence ID" value="NZ_SOQX01000009.1"/>
</dbReference>
<proteinExistence type="inferred from homology"/>
<evidence type="ECO:0000256" key="6">
    <source>
        <dbReference type="ARBA" id="ARBA00022990"/>
    </source>
</evidence>
<keyword evidence="5" id="KW-0223">Dioxygenase</keyword>
<dbReference type="GO" id="GO:0046872">
    <property type="term" value="F:metal ion binding"/>
    <property type="evidence" value="ECO:0007669"/>
    <property type="project" value="UniProtKB-KW"/>
</dbReference>
<evidence type="ECO:0000256" key="4">
    <source>
        <dbReference type="ARBA" id="ARBA00022946"/>
    </source>
</evidence>
<protein>
    <submittedName>
        <fullName evidence="10">Glyoxylase-like metal-dependent hydrolase (Beta-lactamase superfamily II)</fullName>
    </submittedName>
</protein>
<keyword evidence="8" id="KW-0408">Iron</keyword>
<dbReference type="PANTHER" id="PTHR43084">
    <property type="entry name" value="PERSULFIDE DIOXYGENASE ETHE1"/>
    <property type="match status" value="1"/>
</dbReference>
<dbReference type="GO" id="GO:0050313">
    <property type="term" value="F:sulfur dioxygenase activity"/>
    <property type="evidence" value="ECO:0007669"/>
    <property type="project" value="InterPro"/>
</dbReference>
<dbReference type="CDD" id="cd07724">
    <property type="entry name" value="POD-like_MBL-fold"/>
    <property type="match status" value="1"/>
</dbReference>
<evidence type="ECO:0000256" key="5">
    <source>
        <dbReference type="ARBA" id="ARBA00022964"/>
    </source>
</evidence>
<keyword evidence="6" id="KW-0007">Acetylation</keyword>
<dbReference type="SMART" id="SM00849">
    <property type="entry name" value="Lactamase_B"/>
    <property type="match status" value="1"/>
</dbReference>
<comment type="caution">
    <text evidence="10">The sequence shown here is derived from an EMBL/GenBank/DDBJ whole genome shotgun (WGS) entry which is preliminary data.</text>
</comment>
<comment type="similarity">
    <text evidence="2">Belongs to the metallo-beta-lactamase superfamily. Glyoxalase II family.</text>
</comment>
<accession>A0A4R8IPL1</accession>
<dbReference type="PANTHER" id="PTHR43084:SF1">
    <property type="entry name" value="PERSULFIDE DIOXYGENASE ETHE1, MITOCHONDRIAL"/>
    <property type="match status" value="1"/>
</dbReference>
<dbReference type="InterPro" id="IPR001279">
    <property type="entry name" value="Metallo-B-lactamas"/>
</dbReference>
<dbReference type="Gene3D" id="3.60.15.10">
    <property type="entry name" value="Ribonuclease Z/Hydroxyacylglutathione hydrolase-like"/>
    <property type="match status" value="1"/>
</dbReference>
<dbReference type="GO" id="GO:0006749">
    <property type="term" value="P:glutathione metabolic process"/>
    <property type="evidence" value="ECO:0007669"/>
    <property type="project" value="InterPro"/>
</dbReference>
<dbReference type="SUPFAM" id="SSF56281">
    <property type="entry name" value="Metallo-hydrolase/oxidoreductase"/>
    <property type="match status" value="1"/>
</dbReference>
<evidence type="ECO:0000256" key="2">
    <source>
        <dbReference type="ARBA" id="ARBA00006759"/>
    </source>
</evidence>
<dbReference type="InterPro" id="IPR051682">
    <property type="entry name" value="Mito_Persulfide_Diox"/>
</dbReference>
<evidence type="ECO:0000259" key="9">
    <source>
        <dbReference type="SMART" id="SM00849"/>
    </source>
</evidence>
<evidence type="ECO:0000256" key="1">
    <source>
        <dbReference type="ARBA" id="ARBA00001954"/>
    </source>
</evidence>
<keyword evidence="3" id="KW-0479">Metal-binding</keyword>
<dbReference type="Proteomes" id="UP000294914">
    <property type="component" value="Unassembled WGS sequence"/>
</dbReference>
<comment type="cofactor">
    <cofactor evidence="1">
        <name>Fe(2+)</name>
        <dbReference type="ChEBI" id="CHEBI:29033"/>
    </cofactor>
</comment>
<evidence type="ECO:0000256" key="7">
    <source>
        <dbReference type="ARBA" id="ARBA00023002"/>
    </source>
</evidence>
<keyword evidence="11" id="KW-1185">Reference proteome</keyword>
<dbReference type="GO" id="GO:0016787">
    <property type="term" value="F:hydrolase activity"/>
    <property type="evidence" value="ECO:0007669"/>
    <property type="project" value="UniProtKB-KW"/>
</dbReference>
<dbReference type="InterPro" id="IPR036866">
    <property type="entry name" value="RibonucZ/Hydroxyglut_hydro"/>
</dbReference>
<dbReference type="AlphaFoldDB" id="A0A4R8IPL1"/>
<evidence type="ECO:0000256" key="3">
    <source>
        <dbReference type="ARBA" id="ARBA00022723"/>
    </source>
</evidence>
<dbReference type="OrthoDB" id="9784009at2"/>
<keyword evidence="10" id="KW-0378">Hydrolase</keyword>
<gene>
    <name evidence="10" type="ORF">EDC23_2613</name>
</gene>
<sequence>MLFRQLIEPDSSTYTYLLHCPDSGKSALIDPVLDTVERDLKLLNELGLKLDFTLDTHVHADHLTGAKRLKELTGSRIVGPAIDQLPCTDIGVREGETFRLGNIEIHPLYTPGHTDHHHAYLIDNGTHKMLFSGDALLIEACGRTDFQSGDAATLYRSIHDKFFTLPDETLVYPCHDYEGRFVTTIAQEKIRNPRLGNNKSLDEFVEIMNNMDLPYPRKIDFAVPGNEQCGACPENVPDEYRTPCDRHDQG</sequence>
<keyword evidence="4" id="KW-0809">Transit peptide</keyword>